<gene>
    <name evidence="2" type="ORF">JI739_12910</name>
</gene>
<dbReference type="Pfam" id="PF12146">
    <property type="entry name" value="Hydrolase_4"/>
    <property type="match status" value="1"/>
</dbReference>
<dbReference type="PANTHER" id="PTHR11614">
    <property type="entry name" value="PHOSPHOLIPASE-RELATED"/>
    <property type="match status" value="1"/>
</dbReference>
<dbReference type="SUPFAM" id="SSF53474">
    <property type="entry name" value="alpha/beta-Hydrolases"/>
    <property type="match status" value="1"/>
</dbReference>
<keyword evidence="3" id="KW-1185">Reference proteome</keyword>
<dbReference type="RefSeq" id="WP_201684326.1">
    <property type="nucleotide sequence ID" value="NZ_JAEQNA010000004.1"/>
</dbReference>
<proteinExistence type="predicted"/>
<evidence type="ECO:0000313" key="2">
    <source>
        <dbReference type="EMBL" id="MBL0421252.1"/>
    </source>
</evidence>
<dbReference type="EMBL" id="JAEQNA010000004">
    <property type="protein sequence ID" value="MBL0421252.1"/>
    <property type="molecule type" value="Genomic_DNA"/>
</dbReference>
<accession>A0A937D5E7</accession>
<evidence type="ECO:0000259" key="1">
    <source>
        <dbReference type="Pfam" id="PF12146"/>
    </source>
</evidence>
<dbReference type="InterPro" id="IPR029058">
    <property type="entry name" value="AB_hydrolase_fold"/>
</dbReference>
<dbReference type="Gene3D" id="3.40.50.1820">
    <property type="entry name" value="alpha/beta hydrolase"/>
    <property type="match status" value="1"/>
</dbReference>
<sequence>MSHSDSTLSTFTAADGDNLAVQYWPPQLGVPRRGVVVLVHGLGEHAGRYERLAQTLTSWGFAVHGYDQCGHGDSGGVRGRLPNTMRLIEDLYDIVDSASRRVAPGESLIVLGHSVGALVACCLVLLRDVPVDGLVLSSPAFKPYLTPLQKMFLSVLPRFAPNLTVRSPVLPEALSHDPEVVEAYRADPLVHDRISGRLAHFITEAGPRVLARAGRWKVPTLLLYGGEDCVVKPQACRQFAESAPPGLVTAHDFPHHYHEVFNELESEPVYAALRDWVEQRFPAPAAAPPRRRSPAYL</sequence>
<dbReference type="InterPro" id="IPR051044">
    <property type="entry name" value="MAG_DAG_Lipase"/>
</dbReference>
<organism evidence="2 3">
    <name type="scientific">Ramlibacter aurantiacus</name>
    <dbReference type="NCBI Taxonomy" id="2801330"/>
    <lineage>
        <taxon>Bacteria</taxon>
        <taxon>Pseudomonadati</taxon>
        <taxon>Pseudomonadota</taxon>
        <taxon>Betaproteobacteria</taxon>
        <taxon>Burkholderiales</taxon>
        <taxon>Comamonadaceae</taxon>
        <taxon>Ramlibacter</taxon>
    </lineage>
</organism>
<evidence type="ECO:0000313" key="3">
    <source>
        <dbReference type="Proteomes" id="UP000613011"/>
    </source>
</evidence>
<dbReference type="InterPro" id="IPR022742">
    <property type="entry name" value="Hydrolase_4"/>
</dbReference>
<protein>
    <submittedName>
        <fullName evidence="2">Lysophospholipase</fullName>
    </submittedName>
</protein>
<dbReference type="Proteomes" id="UP000613011">
    <property type="component" value="Unassembled WGS sequence"/>
</dbReference>
<dbReference type="AlphaFoldDB" id="A0A937D5E7"/>
<reference evidence="2" key="1">
    <citation type="submission" date="2021-01" db="EMBL/GenBank/DDBJ databases">
        <title>Ramlibacter sp. strain AW1 16S ribosomal RNA gene Genome sequencing and assembly.</title>
        <authorList>
            <person name="Kang M."/>
        </authorList>
    </citation>
    <scope>NUCLEOTIDE SEQUENCE</scope>
    <source>
        <strain evidence="2">AW1</strain>
    </source>
</reference>
<feature type="domain" description="Serine aminopeptidase S33" evidence="1">
    <location>
        <begin position="32"/>
        <end position="265"/>
    </location>
</feature>
<comment type="caution">
    <text evidence="2">The sequence shown here is derived from an EMBL/GenBank/DDBJ whole genome shotgun (WGS) entry which is preliminary data.</text>
</comment>
<name>A0A937D5E7_9BURK</name>